<dbReference type="Pfam" id="PF13191">
    <property type="entry name" value="AAA_16"/>
    <property type="match status" value="1"/>
</dbReference>
<dbReference type="InterPro" id="IPR016032">
    <property type="entry name" value="Sig_transdc_resp-reg_C-effctor"/>
</dbReference>
<evidence type="ECO:0000256" key="5">
    <source>
        <dbReference type="PROSITE-ProRule" id="PRU01091"/>
    </source>
</evidence>
<dbReference type="SUPFAM" id="SSF52540">
    <property type="entry name" value="P-loop containing nucleoside triphosphate hydrolases"/>
    <property type="match status" value="1"/>
</dbReference>
<dbReference type="SUPFAM" id="SSF48452">
    <property type="entry name" value="TPR-like"/>
    <property type="match status" value="1"/>
</dbReference>
<comment type="similarity">
    <text evidence="1">Belongs to the AfsR/DnrI/RedD regulatory family.</text>
</comment>
<dbReference type="EMBL" id="SOCP01000005">
    <property type="protein sequence ID" value="TDV52040.1"/>
    <property type="molecule type" value="Genomic_DNA"/>
</dbReference>
<reference evidence="8 9" key="1">
    <citation type="submission" date="2019-03" db="EMBL/GenBank/DDBJ databases">
        <title>Genomic Encyclopedia of Archaeal and Bacterial Type Strains, Phase II (KMG-II): from individual species to whole genera.</title>
        <authorList>
            <person name="Goeker M."/>
        </authorList>
    </citation>
    <scope>NUCLEOTIDE SEQUENCE [LARGE SCALE GENOMIC DNA]</scope>
    <source>
        <strain evidence="8 9">DSM 45499</strain>
    </source>
</reference>
<dbReference type="PANTHER" id="PTHR35807:SF1">
    <property type="entry name" value="TRANSCRIPTIONAL REGULATOR REDD"/>
    <property type="match status" value="1"/>
</dbReference>
<evidence type="ECO:0000256" key="3">
    <source>
        <dbReference type="ARBA" id="ARBA00023125"/>
    </source>
</evidence>
<sequence length="1039" mass="111762">MDATDRSAASAQVGTGETGPRCQLLGEVRAWRGDDEIDLGSAHRRAVLAVLALSAGHTVSRDDLIDALWGNEPPTSASGSIYTYVSALRQALEPGRAKRSGGTLLASVGSGYSLRIDRADIDVHRFTALRTRAANTSDHRTALADLDTALGLWQGDALTGIPGPFAQAQRAKLAELRLAAVEHRAELLIELDRPDEPITELTALCREHPLRERLRLLLMRALHAGGRTAEALDVFADARTALVEASGIEPGPELRQLQQQLLTGDVRAEPTVEPAWRTHRAGVHVGHKAELAVLRTAMNDVLAGRGGVVWIDGEPGIGKSALVAEALAGVPIPAKRLRWANAQELDSGLPMRFANDLLGVGGDTAAVLEAVERICVDGPLTVVADDLQWADEASMSAWWRLATRVDRLPLLLIGCTRPAPGTAVHAKVRRHVAAVGRTFTLEPLSTEDSYRLAEKLTGAPPEGRLRGWLDDAAGNPYYVRKIVATVAGELLGGAGVPTQDDRGLPPQLVSWVDDHLSFLSTPTMALLRWARLLGKEFTLTDLAAASGERPAALTEPLDEALTVGVLAATGDRLRFRHPLVARALYEKTPNAIRVALHHQVAEALVEAGAPAVRVAEQLTLASTLSGELVGTWLPANIGAVAAEEPEIAVRLLRLAITSTAPPRTRETLTAMLIRLLFWLGTEPEAEARSLIARTTDPTLVAELRWVLAYGYGRRDRVDDACHEVERALSEGPTGVWRDRHELLRAALGAPPAQGPPGLGEYRLLDEDTRAALEHAGATVPATTWQLAVHRALPAELHMTNAMNHFWNGRWDAAQTELDIIAAAAADPAAYVRRPVVAIAVAGASALLAAHRGDRDAAFHLLRTTRRHGQADGDTPLAVVHAARALLAELAGRPRDALDELAAILDTTELPVPWYRWLPDLARLVVLAGDRDRADRLRAIPDEPSLPVEARMMLTYCRGLLAEDPAALREVITFCRMTGGLELMRAHALADLAWLLGRQGEAREAQEVLGDALECYRLFGAVADLDRTDAGAGVAPRALV</sequence>
<dbReference type="PROSITE" id="PS51755">
    <property type="entry name" value="OMPR_PHOB"/>
    <property type="match status" value="1"/>
</dbReference>
<dbReference type="GO" id="GO:0000160">
    <property type="term" value="P:phosphorelay signal transduction system"/>
    <property type="evidence" value="ECO:0007669"/>
    <property type="project" value="InterPro"/>
</dbReference>
<proteinExistence type="inferred from homology"/>
<dbReference type="InterPro" id="IPR036388">
    <property type="entry name" value="WH-like_DNA-bd_sf"/>
</dbReference>
<gene>
    <name evidence="8" type="ORF">CLV71_105171</name>
</gene>
<organism evidence="8 9">
    <name type="scientific">Actinophytocola oryzae</name>
    <dbReference type="NCBI Taxonomy" id="502181"/>
    <lineage>
        <taxon>Bacteria</taxon>
        <taxon>Bacillati</taxon>
        <taxon>Actinomycetota</taxon>
        <taxon>Actinomycetes</taxon>
        <taxon>Pseudonocardiales</taxon>
        <taxon>Pseudonocardiaceae</taxon>
    </lineage>
</organism>
<evidence type="ECO:0000256" key="4">
    <source>
        <dbReference type="ARBA" id="ARBA00023163"/>
    </source>
</evidence>
<keyword evidence="9" id="KW-1185">Reference proteome</keyword>
<dbReference type="InterPro" id="IPR051677">
    <property type="entry name" value="AfsR-DnrI-RedD_regulator"/>
</dbReference>
<accession>A0A4R7VQL0</accession>
<dbReference type="Pfam" id="PF03704">
    <property type="entry name" value="BTAD"/>
    <property type="match status" value="1"/>
</dbReference>
<dbReference type="SMART" id="SM00862">
    <property type="entry name" value="Trans_reg_C"/>
    <property type="match status" value="1"/>
</dbReference>
<dbReference type="GO" id="GO:0003677">
    <property type="term" value="F:DNA binding"/>
    <property type="evidence" value="ECO:0007669"/>
    <property type="project" value="UniProtKB-UniRule"/>
</dbReference>
<feature type="domain" description="OmpR/PhoB-type" evidence="7">
    <location>
        <begin position="13"/>
        <end position="116"/>
    </location>
</feature>
<keyword evidence="4" id="KW-0804">Transcription</keyword>
<feature type="DNA-binding region" description="OmpR/PhoB-type" evidence="5">
    <location>
        <begin position="13"/>
        <end position="116"/>
    </location>
</feature>
<dbReference type="Gene3D" id="1.10.10.10">
    <property type="entry name" value="Winged helix-like DNA-binding domain superfamily/Winged helix DNA-binding domain"/>
    <property type="match status" value="1"/>
</dbReference>
<evidence type="ECO:0000313" key="9">
    <source>
        <dbReference type="Proteomes" id="UP000294927"/>
    </source>
</evidence>
<dbReference type="PANTHER" id="PTHR35807">
    <property type="entry name" value="TRANSCRIPTIONAL REGULATOR REDD-RELATED"/>
    <property type="match status" value="1"/>
</dbReference>
<evidence type="ECO:0000313" key="8">
    <source>
        <dbReference type="EMBL" id="TDV52040.1"/>
    </source>
</evidence>
<dbReference type="InterPro" id="IPR041664">
    <property type="entry name" value="AAA_16"/>
</dbReference>
<dbReference type="InterPro" id="IPR005158">
    <property type="entry name" value="BTAD"/>
</dbReference>
<dbReference type="InterPro" id="IPR027417">
    <property type="entry name" value="P-loop_NTPase"/>
</dbReference>
<dbReference type="InterPro" id="IPR011990">
    <property type="entry name" value="TPR-like_helical_dom_sf"/>
</dbReference>
<keyword evidence="3 5" id="KW-0238">DNA-binding</keyword>
<dbReference type="CDD" id="cd00383">
    <property type="entry name" value="trans_reg_C"/>
    <property type="match status" value="1"/>
</dbReference>
<name>A0A4R7VQL0_9PSEU</name>
<dbReference type="Proteomes" id="UP000294927">
    <property type="component" value="Unassembled WGS sequence"/>
</dbReference>
<dbReference type="AlphaFoldDB" id="A0A4R7VQL0"/>
<evidence type="ECO:0000259" key="7">
    <source>
        <dbReference type="PROSITE" id="PS51755"/>
    </source>
</evidence>
<dbReference type="RefSeq" id="WP_166664111.1">
    <property type="nucleotide sequence ID" value="NZ_SOCP01000005.1"/>
</dbReference>
<dbReference type="GO" id="GO:0006355">
    <property type="term" value="P:regulation of DNA-templated transcription"/>
    <property type="evidence" value="ECO:0007669"/>
    <property type="project" value="InterPro"/>
</dbReference>
<dbReference type="CDD" id="cd15831">
    <property type="entry name" value="BTAD"/>
    <property type="match status" value="1"/>
</dbReference>
<feature type="region of interest" description="Disordered" evidence="6">
    <location>
        <begin position="1"/>
        <end position="20"/>
    </location>
</feature>
<dbReference type="Pfam" id="PF00486">
    <property type="entry name" value="Trans_reg_C"/>
    <property type="match status" value="1"/>
</dbReference>
<dbReference type="InterPro" id="IPR001867">
    <property type="entry name" value="OmpR/PhoB-type_DNA-bd"/>
</dbReference>
<dbReference type="SMART" id="SM01043">
    <property type="entry name" value="BTAD"/>
    <property type="match status" value="1"/>
</dbReference>
<evidence type="ECO:0000256" key="6">
    <source>
        <dbReference type="SAM" id="MobiDB-lite"/>
    </source>
</evidence>
<comment type="caution">
    <text evidence="8">The sequence shown here is derived from an EMBL/GenBank/DDBJ whole genome shotgun (WGS) entry which is preliminary data.</text>
</comment>
<dbReference type="SUPFAM" id="SSF46894">
    <property type="entry name" value="C-terminal effector domain of the bipartite response regulators"/>
    <property type="match status" value="1"/>
</dbReference>
<dbReference type="Gene3D" id="1.25.40.10">
    <property type="entry name" value="Tetratricopeptide repeat domain"/>
    <property type="match status" value="2"/>
</dbReference>
<keyword evidence="2" id="KW-0805">Transcription regulation</keyword>
<evidence type="ECO:0000256" key="1">
    <source>
        <dbReference type="ARBA" id="ARBA00005820"/>
    </source>
</evidence>
<protein>
    <submittedName>
        <fullName evidence="8">DNA-binding SARP family transcriptional activator</fullName>
    </submittedName>
</protein>
<evidence type="ECO:0000256" key="2">
    <source>
        <dbReference type="ARBA" id="ARBA00023015"/>
    </source>
</evidence>